<comment type="caution">
    <text evidence="14">The sequence shown here is derived from an EMBL/GenBank/DDBJ whole genome shotgun (WGS) entry which is preliminary data.</text>
</comment>
<keyword evidence="6 12" id="KW-1133">Transmembrane helix</keyword>
<dbReference type="PANTHER" id="PTHR47371">
    <property type="entry name" value="LIPOTEICHOIC ACID SYNTHASE"/>
    <property type="match status" value="1"/>
</dbReference>
<evidence type="ECO:0000256" key="4">
    <source>
        <dbReference type="ARBA" id="ARBA00022475"/>
    </source>
</evidence>
<keyword evidence="15" id="KW-1185">Reference proteome</keyword>
<evidence type="ECO:0000256" key="5">
    <source>
        <dbReference type="ARBA" id="ARBA00022692"/>
    </source>
</evidence>
<evidence type="ECO:0000256" key="11">
    <source>
        <dbReference type="SAM" id="MobiDB-lite"/>
    </source>
</evidence>
<dbReference type="PIRSF" id="PIRSF005091">
    <property type="entry name" value="Mmb_sulf_HI1246"/>
    <property type="match status" value="1"/>
</dbReference>
<dbReference type="OrthoDB" id="5901192at2"/>
<feature type="region of interest" description="Disordered" evidence="11">
    <location>
        <begin position="693"/>
        <end position="715"/>
    </location>
</feature>
<dbReference type="GO" id="GO:0016740">
    <property type="term" value="F:transferase activity"/>
    <property type="evidence" value="ECO:0007669"/>
    <property type="project" value="UniProtKB-KW"/>
</dbReference>
<feature type="active site" evidence="8">
    <location>
        <position position="299"/>
    </location>
</feature>
<comment type="similarity">
    <text evidence="3">Belongs to the LTA synthase family.</text>
</comment>
<gene>
    <name evidence="14" type="ORF">FC80_GL000564</name>
</gene>
<accession>A0A0R2CYF1</accession>
<keyword evidence="9" id="KW-0479">Metal-binding</keyword>
<evidence type="ECO:0000256" key="12">
    <source>
        <dbReference type="SAM" id="Phobius"/>
    </source>
</evidence>
<dbReference type="PATRIC" id="fig|1423729.3.peg.569"/>
<dbReference type="EMBL" id="AYZE01000003">
    <property type="protein sequence ID" value="KRM92812.1"/>
    <property type="molecule type" value="Genomic_DNA"/>
</dbReference>
<feature type="transmembrane region" description="Helical" evidence="12">
    <location>
        <begin position="125"/>
        <end position="143"/>
    </location>
</feature>
<protein>
    <submittedName>
        <fullName evidence="14">Phosphoglycerol transferase alkaline phosphatase superfamily protein</fullName>
    </submittedName>
</protein>
<dbReference type="SUPFAM" id="SSF53649">
    <property type="entry name" value="Alkaline phosphatase-like"/>
    <property type="match status" value="1"/>
</dbReference>
<dbReference type="GO" id="GO:0005886">
    <property type="term" value="C:plasma membrane"/>
    <property type="evidence" value="ECO:0007669"/>
    <property type="project" value="UniProtKB-SubCell"/>
</dbReference>
<evidence type="ECO:0000256" key="1">
    <source>
        <dbReference type="ARBA" id="ARBA00004651"/>
    </source>
</evidence>
<dbReference type="Gene3D" id="3.40.720.10">
    <property type="entry name" value="Alkaline Phosphatase, subunit A"/>
    <property type="match status" value="1"/>
</dbReference>
<evidence type="ECO:0000259" key="13">
    <source>
        <dbReference type="Pfam" id="PF00884"/>
    </source>
</evidence>
<feature type="transmembrane region" description="Helical" evidence="12">
    <location>
        <begin position="155"/>
        <end position="173"/>
    </location>
</feature>
<keyword evidence="7 12" id="KW-0472">Membrane</keyword>
<evidence type="ECO:0000256" key="2">
    <source>
        <dbReference type="ARBA" id="ARBA00004936"/>
    </source>
</evidence>
<dbReference type="InterPro" id="IPR000917">
    <property type="entry name" value="Sulfatase_N"/>
</dbReference>
<evidence type="ECO:0000256" key="8">
    <source>
        <dbReference type="PIRSR" id="PIRSR005091-1"/>
    </source>
</evidence>
<proteinExistence type="inferred from homology"/>
<feature type="binding site" evidence="10">
    <location>
        <position position="475"/>
    </location>
    <ligand>
        <name>Mn(2+)</name>
        <dbReference type="ChEBI" id="CHEBI:29035"/>
    </ligand>
</feature>
<evidence type="ECO:0000256" key="9">
    <source>
        <dbReference type="PIRSR" id="PIRSR005091-2"/>
    </source>
</evidence>
<dbReference type="RefSeq" id="WP_157055560.1">
    <property type="nucleotide sequence ID" value="NZ_AYZE01000003.1"/>
</dbReference>
<keyword evidence="14" id="KW-0808">Transferase</keyword>
<evidence type="ECO:0000256" key="7">
    <source>
        <dbReference type="ARBA" id="ARBA00023136"/>
    </source>
</evidence>
<dbReference type="InterPro" id="IPR012160">
    <property type="entry name" value="LtaS-like"/>
</dbReference>
<organism evidence="14 15">
    <name type="scientific">Liquorilactobacillus cacaonum DSM 21116</name>
    <dbReference type="NCBI Taxonomy" id="1423729"/>
    <lineage>
        <taxon>Bacteria</taxon>
        <taxon>Bacillati</taxon>
        <taxon>Bacillota</taxon>
        <taxon>Bacilli</taxon>
        <taxon>Lactobacillales</taxon>
        <taxon>Lactobacillaceae</taxon>
        <taxon>Liquorilactobacillus</taxon>
    </lineage>
</organism>
<feature type="binding site" evidence="10">
    <location>
        <position position="255"/>
    </location>
    <ligand>
        <name>Mn(2+)</name>
        <dbReference type="ChEBI" id="CHEBI:29035"/>
    </ligand>
</feature>
<comment type="subcellular location">
    <subcellularLocation>
        <location evidence="1">Cell membrane</location>
        <topology evidence="1">Multi-pass membrane protein</topology>
    </subcellularLocation>
</comment>
<feature type="binding site" evidence="10">
    <location>
        <position position="299"/>
    </location>
    <ligand>
        <name>Mn(2+)</name>
        <dbReference type="ChEBI" id="CHEBI:29035"/>
    </ligand>
</feature>
<dbReference type="GO" id="GO:0046872">
    <property type="term" value="F:metal ion binding"/>
    <property type="evidence" value="ECO:0007669"/>
    <property type="project" value="UniProtKB-KW"/>
</dbReference>
<keyword evidence="4" id="KW-1003">Cell membrane</keyword>
<dbReference type="AlphaFoldDB" id="A0A0R2CYF1"/>
<name>A0A0R2CYF1_9LACO</name>
<dbReference type="Pfam" id="PF00884">
    <property type="entry name" value="Sulfatase"/>
    <property type="match status" value="1"/>
</dbReference>
<dbReference type="PANTHER" id="PTHR47371:SF3">
    <property type="entry name" value="PHOSPHOGLYCEROL TRANSFERASE I"/>
    <property type="match status" value="1"/>
</dbReference>
<evidence type="ECO:0000313" key="15">
    <source>
        <dbReference type="Proteomes" id="UP000051131"/>
    </source>
</evidence>
<dbReference type="InterPro" id="IPR017850">
    <property type="entry name" value="Alkaline_phosphatase_core_sf"/>
</dbReference>
<feature type="binding site" evidence="9">
    <location>
        <position position="416"/>
    </location>
    <ligand>
        <name>substrate</name>
    </ligand>
</feature>
<feature type="binding site" evidence="10">
    <location>
        <position position="476"/>
    </location>
    <ligand>
        <name>Mn(2+)</name>
        <dbReference type="ChEBI" id="CHEBI:29035"/>
    </ligand>
</feature>
<dbReference type="STRING" id="1423729.FC80_GL000564"/>
<feature type="transmembrane region" description="Helical" evidence="12">
    <location>
        <begin position="41"/>
        <end position="61"/>
    </location>
</feature>
<feature type="compositionally biased region" description="Low complexity" evidence="11">
    <location>
        <begin position="700"/>
        <end position="715"/>
    </location>
</feature>
<dbReference type="CDD" id="cd16015">
    <property type="entry name" value="LTA_synthase"/>
    <property type="match status" value="1"/>
</dbReference>
<evidence type="ECO:0000256" key="10">
    <source>
        <dbReference type="PIRSR" id="PIRSR005091-3"/>
    </source>
</evidence>
<evidence type="ECO:0000256" key="6">
    <source>
        <dbReference type="ARBA" id="ARBA00022989"/>
    </source>
</evidence>
<evidence type="ECO:0000313" key="14">
    <source>
        <dbReference type="EMBL" id="KRM92812.1"/>
    </source>
</evidence>
<dbReference type="Gene3D" id="3.30.1120.170">
    <property type="match status" value="1"/>
</dbReference>
<dbReference type="InterPro" id="IPR050448">
    <property type="entry name" value="OpgB/LTA_synthase_biosynth"/>
</dbReference>
<sequence>MIKKVNTRTGFFGLLLILFWLKTMLAYFMDFTLGVSSVFQWIILFINPIATAVLFMGLAFYIKNTKLFYGILMIIYAAQTLLLYLNVIYFREFSDFITLNTVLGYSSVDKGLNMSSIALTSPHDIFYWIDIVIIFLLLVTRIIKLDTNSYSKKKSFALTSASLLLFTFNLTLAEMSRPQLLTRTFDSRYIVKYLGVTAYSIYNSIETEENQSVRADATKSQVTKVIEYVKKNYVKPNKKLFGLIKGKNVIIIHLESFQQFLIDDKVEGQTVTPFLNKLYHSKSTISFSNFFHQVGQGKTSDAENMLETGTFGLPEGSLFSQLGSTQTFQSAPAILEQKEHYTTAVFHGDVASFWNRNNVYKNMGYQYFFSAQYYDTKGDNSIGYGLKDKLLFNDSVKYLEHLQQPFYVKYITLTNHFPYDLTSEDSNFKTPNTGNDEVDNYFKTANYLDQSVAEFFKFLKKSGLEKNSVIVLYGDHYGLSNSENPYLSETFSQDPSHFKWYKEGSKWTNWDNAQLQRVPFMISIPGYKGGGINKTYGGEIDVLPTLLHLLGVNTSKYLEFGSDLLASGHKQTVAFRNRSFVTPNYSDINGKFYNAKGKIIKLKGNLKKKATASKKEVDQQLDNSDELNQENLLRFYTPKGFKKIEASKYNYNDGLQRELKIQNELGNNSTSLYSKNGNKDLQYLYQTDAPELKENDTTVSSQSSSQSANLLNSAK</sequence>
<feature type="domain" description="Sulfatase N-terminal" evidence="13">
    <location>
        <begin position="247"/>
        <end position="552"/>
    </location>
</feature>
<comment type="pathway">
    <text evidence="2">Cell wall biogenesis; lipoteichoic acid biosynthesis.</text>
</comment>
<reference evidence="14 15" key="1">
    <citation type="journal article" date="2015" name="Genome Announc.">
        <title>Expanding the biotechnology potential of lactobacilli through comparative genomics of 213 strains and associated genera.</title>
        <authorList>
            <person name="Sun Z."/>
            <person name="Harris H.M."/>
            <person name="McCann A."/>
            <person name="Guo C."/>
            <person name="Argimon S."/>
            <person name="Zhang W."/>
            <person name="Yang X."/>
            <person name="Jeffery I.B."/>
            <person name="Cooney J.C."/>
            <person name="Kagawa T.F."/>
            <person name="Liu W."/>
            <person name="Song Y."/>
            <person name="Salvetti E."/>
            <person name="Wrobel A."/>
            <person name="Rasinkangas P."/>
            <person name="Parkhill J."/>
            <person name="Rea M.C."/>
            <person name="O'Sullivan O."/>
            <person name="Ritari J."/>
            <person name="Douillard F.P."/>
            <person name="Paul Ross R."/>
            <person name="Yang R."/>
            <person name="Briner A.E."/>
            <person name="Felis G.E."/>
            <person name="de Vos W.M."/>
            <person name="Barrangou R."/>
            <person name="Klaenhammer T.R."/>
            <person name="Caufield P.W."/>
            <person name="Cui Y."/>
            <person name="Zhang H."/>
            <person name="O'Toole P.W."/>
        </authorList>
    </citation>
    <scope>NUCLEOTIDE SEQUENCE [LARGE SCALE GENOMIC DNA]</scope>
    <source>
        <strain evidence="14 15">DSM 21116</strain>
    </source>
</reference>
<feature type="transmembrane region" description="Helical" evidence="12">
    <location>
        <begin position="12"/>
        <end position="29"/>
    </location>
</feature>
<dbReference type="Proteomes" id="UP000051131">
    <property type="component" value="Unassembled WGS sequence"/>
</dbReference>
<evidence type="ECO:0000256" key="3">
    <source>
        <dbReference type="ARBA" id="ARBA00009983"/>
    </source>
</evidence>
<keyword evidence="5 12" id="KW-0812">Transmembrane</keyword>
<feature type="transmembrane region" description="Helical" evidence="12">
    <location>
        <begin position="68"/>
        <end position="90"/>
    </location>
</feature>
<keyword evidence="9" id="KW-0464">Manganese</keyword>